<feature type="transmembrane region" description="Helical" evidence="2">
    <location>
        <begin position="47"/>
        <end position="67"/>
    </location>
</feature>
<name>A0ABV3BHX4_9ACTN</name>
<organism evidence="3 4">
    <name type="scientific">Streptomyces atriruber</name>
    <dbReference type="NCBI Taxonomy" id="545121"/>
    <lineage>
        <taxon>Bacteria</taxon>
        <taxon>Bacillati</taxon>
        <taxon>Actinomycetota</taxon>
        <taxon>Actinomycetes</taxon>
        <taxon>Kitasatosporales</taxon>
        <taxon>Streptomycetaceae</taxon>
        <taxon>Streptomyces</taxon>
    </lineage>
</organism>
<comment type="caution">
    <text evidence="3">The sequence shown here is derived from an EMBL/GenBank/DDBJ whole genome shotgun (WGS) entry which is preliminary data.</text>
</comment>
<proteinExistence type="predicted"/>
<evidence type="ECO:0000313" key="3">
    <source>
        <dbReference type="EMBL" id="MEU6820598.1"/>
    </source>
</evidence>
<keyword evidence="2" id="KW-0472">Membrane</keyword>
<evidence type="ECO:0000256" key="1">
    <source>
        <dbReference type="SAM" id="MobiDB-lite"/>
    </source>
</evidence>
<dbReference type="EMBL" id="JBEYXV010000003">
    <property type="protein sequence ID" value="MEU6820598.1"/>
    <property type="molecule type" value="Genomic_DNA"/>
</dbReference>
<keyword evidence="4" id="KW-1185">Reference proteome</keyword>
<evidence type="ECO:0000313" key="4">
    <source>
        <dbReference type="Proteomes" id="UP001551176"/>
    </source>
</evidence>
<dbReference type="RefSeq" id="WP_359346288.1">
    <property type="nucleotide sequence ID" value="NZ_JBEYXV010000003.1"/>
</dbReference>
<evidence type="ECO:0000256" key="2">
    <source>
        <dbReference type="SAM" id="Phobius"/>
    </source>
</evidence>
<feature type="compositionally biased region" description="Polar residues" evidence="1">
    <location>
        <begin position="85"/>
        <end position="96"/>
    </location>
</feature>
<accession>A0ABV3BHX4</accession>
<gene>
    <name evidence="3" type="ORF">ABZ921_08220</name>
</gene>
<evidence type="ECO:0008006" key="5">
    <source>
        <dbReference type="Google" id="ProtNLM"/>
    </source>
</evidence>
<feature type="compositionally biased region" description="Low complexity" evidence="1">
    <location>
        <begin position="113"/>
        <end position="148"/>
    </location>
</feature>
<dbReference type="Proteomes" id="UP001551176">
    <property type="component" value="Unassembled WGS sequence"/>
</dbReference>
<feature type="compositionally biased region" description="Pro residues" evidence="1">
    <location>
        <begin position="102"/>
        <end position="112"/>
    </location>
</feature>
<keyword evidence="2" id="KW-0812">Transmembrane</keyword>
<sequence length="148" mass="14438">MTEPKAPADDGLADALKRAAASGGLLASPVPAHEVSARGARRRLRTYAVGAALAVVLVSGGTAFAALQLGRGGDPVGPAVPPSPTRSASLPESSSLTDRSPSPGPDSSPPTRTPSRFPATLTPSTSLPPTGSATPTVPTPPSATASGG</sequence>
<feature type="region of interest" description="Disordered" evidence="1">
    <location>
        <begin position="68"/>
        <end position="148"/>
    </location>
</feature>
<keyword evidence="2" id="KW-1133">Transmembrane helix</keyword>
<protein>
    <recommendedName>
        <fullName evidence="5">Cellulase</fullName>
    </recommendedName>
</protein>
<reference evidence="3 4" key="1">
    <citation type="submission" date="2024-06" db="EMBL/GenBank/DDBJ databases">
        <title>The Natural Products Discovery Center: Release of the First 8490 Sequenced Strains for Exploring Actinobacteria Biosynthetic Diversity.</title>
        <authorList>
            <person name="Kalkreuter E."/>
            <person name="Kautsar S.A."/>
            <person name="Yang D."/>
            <person name="Bader C.D."/>
            <person name="Teijaro C.N."/>
            <person name="Fluegel L."/>
            <person name="Davis C.M."/>
            <person name="Simpson J.R."/>
            <person name="Lauterbach L."/>
            <person name="Steele A.D."/>
            <person name="Gui C."/>
            <person name="Meng S."/>
            <person name="Li G."/>
            <person name="Viehrig K."/>
            <person name="Ye F."/>
            <person name="Su P."/>
            <person name="Kiefer A.F."/>
            <person name="Nichols A."/>
            <person name="Cepeda A.J."/>
            <person name="Yan W."/>
            <person name="Fan B."/>
            <person name="Jiang Y."/>
            <person name="Adhikari A."/>
            <person name="Zheng C.-J."/>
            <person name="Schuster L."/>
            <person name="Cowan T.M."/>
            <person name="Smanski M.J."/>
            <person name="Chevrette M.G."/>
            <person name="De Carvalho L.P.S."/>
            <person name="Shen B."/>
        </authorList>
    </citation>
    <scope>NUCLEOTIDE SEQUENCE [LARGE SCALE GENOMIC DNA]</scope>
    <source>
        <strain evidence="3 4">NPDC046838</strain>
    </source>
</reference>